<evidence type="ECO:0000313" key="4">
    <source>
        <dbReference type="Proteomes" id="UP000319848"/>
    </source>
</evidence>
<dbReference type="PROSITE" id="PS50093">
    <property type="entry name" value="PKD"/>
    <property type="match status" value="1"/>
</dbReference>
<evidence type="ECO:0000259" key="2">
    <source>
        <dbReference type="PROSITE" id="PS50093"/>
    </source>
</evidence>
<dbReference type="InterPro" id="IPR022409">
    <property type="entry name" value="PKD/Chitinase_dom"/>
</dbReference>
<keyword evidence="1" id="KW-0732">Signal</keyword>
<dbReference type="EMBL" id="VLKQ01000011">
    <property type="protein sequence ID" value="TWI10216.1"/>
    <property type="molecule type" value="Genomic_DNA"/>
</dbReference>
<dbReference type="NCBIfam" id="TIGR04131">
    <property type="entry name" value="Bac_Flav_CTERM"/>
    <property type="match status" value="1"/>
</dbReference>
<accession>A0A562LRI2</accession>
<dbReference type="Pfam" id="PF13585">
    <property type="entry name" value="CHU_C"/>
    <property type="match status" value="1"/>
</dbReference>
<proteinExistence type="predicted"/>
<feature type="signal peptide" evidence="1">
    <location>
        <begin position="1"/>
        <end position="19"/>
    </location>
</feature>
<gene>
    <name evidence="3" type="ORF">IP98_02435</name>
</gene>
<dbReference type="InterPro" id="IPR000601">
    <property type="entry name" value="PKD_dom"/>
</dbReference>
<dbReference type="Gene3D" id="2.60.40.10">
    <property type="entry name" value="Immunoglobulins"/>
    <property type="match status" value="2"/>
</dbReference>
<feature type="chain" id="PRO_5022225209" evidence="1">
    <location>
        <begin position="20"/>
        <end position="1116"/>
    </location>
</feature>
<dbReference type="InterPro" id="IPR013783">
    <property type="entry name" value="Ig-like_fold"/>
</dbReference>
<protein>
    <submittedName>
        <fullName evidence="3">Gliding motility-associated-like protein</fullName>
    </submittedName>
</protein>
<organism evidence="3 4">
    <name type="scientific">Flavobacterium cauense R2A-7</name>
    <dbReference type="NCBI Taxonomy" id="1341154"/>
    <lineage>
        <taxon>Bacteria</taxon>
        <taxon>Pseudomonadati</taxon>
        <taxon>Bacteroidota</taxon>
        <taxon>Flavobacteriia</taxon>
        <taxon>Flavobacteriales</taxon>
        <taxon>Flavobacteriaceae</taxon>
        <taxon>Flavobacterium</taxon>
    </lineage>
</organism>
<dbReference type="InterPro" id="IPR035986">
    <property type="entry name" value="PKD_dom_sf"/>
</dbReference>
<dbReference type="SMART" id="SM00089">
    <property type="entry name" value="PKD"/>
    <property type="match status" value="1"/>
</dbReference>
<dbReference type="SUPFAM" id="SSF49299">
    <property type="entry name" value="PKD domain"/>
    <property type="match status" value="1"/>
</dbReference>
<feature type="domain" description="PKD" evidence="2">
    <location>
        <begin position="441"/>
        <end position="479"/>
    </location>
</feature>
<dbReference type="CDD" id="cd00146">
    <property type="entry name" value="PKD"/>
    <property type="match status" value="1"/>
</dbReference>
<dbReference type="STRING" id="1341154.FCR2A7T_09000"/>
<evidence type="ECO:0000256" key="1">
    <source>
        <dbReference type="SAM" id="SignalP"/>
    </source>
</evidence>
<dbReference type="AlphaFoldDB" id="A0A562LRI2"/>
<dbReference type="Pfam" id="PF18911">
    <property type="entry name" value="PKD_4"/>
    <property type="match status" value="1"/>
</dbReference>
<reference evidence="3 4" key="1">
    <citation type="journal article" date="2015" name="Stand. Genomic Sci.">
        <title>Genomic Encyclopedia of Bacterial and Archaeal Type Strains, Phase III: the genomes of soil and plant-associated and newly described type strains.</title>
        <authorList>
            <person name="Whitman W.B."/>
            <person name="Woyke T."/>
            <person name="Klenk H.P."/>
            <person name="Zhou Y."/>
            <person name="Lilburn T.G."/>
            <person name="Beck B.J."/>
            <person name="De Vos P."/>
            <person name="Vandamme P."/>
            <person name="Eisen J.A."/>
            <person name="Garrity G."/>
            <person name="Hugenholtz P."/>
            <person name="Kyrpides N.C."/>
        </authorList>
    </citation>
    <scope>NUCLEOTIDE SEQUENCE [LARGE SCALE GENOMIC DNA]</scope>
    <source>
        <strain evidence="3 4">CGMCC 1.7270</strain>
    </source>
</reference>
<name>A0A562LRI2_9FLAO</name>
<comment type="caution">
    <text evidence="3">The sequence shown here is derived from an EMBL/GenBank/DDBJ whole genome shotgun (WGS) entry which is preliminary data.</text>
</comment>
<keyword evidence="4" id="KW-1185">Reference proteome</keyword>
<evidence type="ECO:0000313" key="3">
    <source>
        <dbReference type="EMBL" id="TWI10216.1"/>
    </source>
</evidence>
<dbReference type="SUPFAM" id="SSF63829">
    <property type="entry name" value="Calcium-dependent phosphotriesterase"/>
    <property type="match status" value="1"/>
</dbReference>
<dbReference type="Proteomes" id="UP000319848">
    <property type="component" value="Unassembled WGS sequence"/>
</dbReference>
<sequence>MKPLYCFMLYLLFTITCSAQGEANNWYFGSGAGIKFMPDGSVVPLSGGLLFTFEGCSSISNANGDLLFYSDGKTVWDRNHVIMPNGNYNAGTGLLGDPSSTQSAIIVPKPGNPDIYYIFTVDEPHHENAAVFPDQNTDVTPDQDDGFNNGLNYSVVDLSVTGTNGSIGDITQRNVYLVTYNPLNNGEVAYKCSEKITAVKNNNGSGYWVLTHFVNKFYAFKVNNSGVDPNPVISTINPFVSINGYRKNSIGYLKSSPNGRKIAIAHSQLGSITGGTEGNGQIILYDFDNTTGIVSNQNTLVTGGNPYGIEFSADSKKLYATNGINNNLSSQLLQFDLTTAPINQVVIDQSNSTAGALQLGPNKKIYRANFSTQSNIDTHLGVINNPETAGLGCNYQQLGVELVYGTSALGLPPFITSVFNTSIAVTNICLGDPTTFSIPANPNLESIQWDFGDGNSSSQLSPTHTYSTPGNYTVNVTVTVNGSPVSNEQVVTIHETPVAHPIPNQTLNQCDDDSDQTYNFNFASLTGSILGSQNPSTFEVKYFLNNQDAINNTNTIDPTNYTNTVPTFTVFARVSNKNNQLCYDLTQFTVNVFKRPVINSLPDIILCDDNSDGNTTNGQTTFNLSSLNNGILGTQNAADSTISYHLNQSDADSDSNPQSLLFYNTVPNLQSLVVRIENNLNPTCYSTRQFNLIVNPLPNAIPAQLTQCDFQVNPDGFTTFNLTEANSVLTGNNPNYSTSFYIQGNSTTPINTIYTNIQNPQILNVRVTDNTTQCYSYTTLTLNVNVNPTTTFNLRKCDADGTEDGYTEFNLSDAGYEIPGNTTNYYLSGNDALLEQNAIPTPHNFTNSQATNQRVFVRIENGNDCIGVNTIDLTVDTLPDIIINDTDVFCLNKPDSTVTLDAGIGFQSPNSFTYLWTPGGETTPSIGVTTSGTYTVTVTNSTNCSKERTIVVKNSDIALIESVSIVDLSDINTITVYVQGNEDEFLYSLDLPEGPFQDSNYFENVTPGIHTIYIIDKDGCGKISKEISVLGIPSFFTPNGDGYNDTWTIKGMEKGFYGNSTIYIFDRFGKLLKQMAPDGEGWNGIFNGQMLPSTDYWYVINLEDGRIIKGHFTLKR</sequence>
<dbReference type="InterPro" id="IPR026341">
    <property type="entry name" value="T9SS_type_B"/>
</dbReference>